<keyword evidence="7 10" id="KW-1133">Transmembrane helix</keyword>
<evidence type="ECO:0000256" key="7">
    <source>
        <dbReference type="ARBA" id="ARBA00022989"/>
    </source>
</evidence>
<name>A0A8T2SS64_CERRI</name>
<dbReference type="Gene3D" id="3.30.200.20">
    <property type="entry name" value="Phosphorylase Kinase, domain 1"/>
    <property type="match status" value="1"/>
</dbReference>
<dbReference type="Pfam" id="PF07714">
    <property type="entry name" value="PK_Tyr_Ser-Thr"/>
    <property type="match status" value="1"/>
</dbReference>
<keyword evidence="5" id="KW-0547">Nucleotide-binding</keyword>
<evidence type="ECO:0000313" key="12">
    <source>
        <dbReference type="EMBL" id="KAH7372592.1"/>
    </source>
</evidence>
<keyword evidence="3 10" id="KW-0812">Transmembrane</keyword>
<comment type="subcellular location">
    <subcellularLocation>
        <location evidence="1">Membrane</location>
    </subcellularLocation>
</comment>
<accession>A0A8T2SS64</accession>
<feature type="domain" description="Protein kinase" evidence="11">
    <location>
        <begin position="433"/>
        <end position="789"/>
    </location>
</feature>
<evidence type="ECO:0000313" key="13">
    <source>
        <dbReference type="Proteomes" id="UP000825935"/>
    </source>
</evidence>
<evidence type="ECO:0000256" key="4">
    <source>
        <dbReference type="ARBA" id="ARBA00022737"/>
    </source>
</evidence>
<dbReference type="EMBL" id="CM035422">
    <property type="protein sequence ID" value="KAH7372592.1"/>
    <property type="molecule type" value="Genomic_DNA"/>
</dbReference>
<dbReference type="GO" id="GO:0016020">
    <property type="term" value="C:membrane"/>
    <property type="evidence" value="ECO:0007669"/>
    <property type="project" value="UniProtKB-SubCell"/>
</dbReference>
<keyword evidence="6" id="KW-0067">ATP-binding</keyword>
<dbReference type="GO" id="GO:0005524">
    <property type="term" value="F:ATP binding"/>
    <property type="evidence" value="ECO:0007669"/>
    <property type="project" value="UniProtKB-KW"/>
</dbReference>
<dbReference type="Proteomes" id="UP000825935">
    <property type="component" value="Chromosome 17"/>
</dbReference>
<dbReference type="InterPro" id="IPR001245">
    <property type="entry name" value="Ser-Thr/Tyr_kinase_cat_dom"/>
</dbReference>
<dbReference type="GO" id="GO:0004672">
    <property type="term" value="F:protein kinase activity"/>
    <property type="evidence" value="ECO:0007669"/>
    <property type="project" value="InterPro"/>
</dbReference>
<evidence type="ECO:0000256" key="6">
    <source>
        <dbReference type="ARBA" id="ARBA00022840"/>
    </source>
</evidence>
<dbReference type="PANTHER" id="PTHR48056:SF81">
    <property type="entry name" value="RECEPTOR PROTEIN-TYROSINE KINASE CEPR1"/>
    <property type="match status" value="1"/>
</dbReference>
<dbReference type="Pfam" id="PF00560">
    <property type="entry name" value="LRR_1"/>
    <property type="match status" value="2"/>
</dbReference>
<evidence type="ECO:0000256" key="5">
    <source>
        <dbReference type="ARBA" id="ARBA00022741"/>
    </source>
</evidence>
<dbReference type="SUPFAM" id="SSF56112">
    <property type="entry name" value="Protein kinase-like (PK-like)"/>
    <property type="match status" value="1"/>
</dbReference>
<keyword evidence="9" id="KW-0325">Glycoprotein</keyword>
<dbReference type="PANTHER" id="PTHR48056">
    <property type="entry name" value="LRR RECEPTOR-LIKE SERINE/THREONINE-PROTEIN KINASE-RELATED"/>
    <property type="match status" value="1"/>
</dbReference>
<evidence type="ECO:0000256" key="1">
    <source>
        <dbReference type="ARBA" id="ARBA00004370"/>
    </source>
</evidence>
<evidence type="ECO:0000259" key="11">
    <source>
        <dbReference type="PROSITE" id="PS50011"/>
    </source>
</evidence>
<dbReference type="Gene3D" id="3.80.10.10">
    <property type="entry name" value="Ribonuclease Inhibitor"/>
    <property type="match status" value="2"/>
</dbReference>
<feature type="transmembrane region" description="Helical" evidence="10">
    <location>
        <begin position="359"/>
        <end position="382"/>
    </location>
</feature>
<dbReference type="OrthoDB" id="1394818at2759"/>
<evidence type="ECO:0000256" key="9">
    <source>
        <dbReference type="ARBA" id="ARBA00023180"/>
    </source>
</evidence>
<keyword evidence="4" id="KW-0677">Repeat</keyword>
<sequence length="790" mass="85994">MADAQPRKISLAAGVLPLLYLSWFIAISILNVNSCSAANAEECLALMQLQVAMPISLASNCNCTALAEHGNGRIRLMPCDQNCSTQKHAALCIGESVRELLLSGARLQGNLSWVASFKEIRILDLSSNNLSDGVPSSLWNMTAIRQVNLSSNTLSGRVPEPASRHSSPLETLDLSYNQISGPLPRSICVPFSNLTQLIVSKNMLNGHLNLSLCKKLEHLQASFNRLQGPVLQTLPLGKAIKFVDVSHNRLSKDSIPNLSGFPELIYFDAANNNLSGRFGYAGMQLPRNLSKIDISHNQLQVDLNARTIRKFRLSSFWPNNACEECFRSARTAQPSPMPRGGVQQRDHASHSREKGRVSLVIIVASCCAAAFIVSVCCTVAIIRRRQKQSQWPPVGIAAKPRKQAAMELGPFSFDLGPGTWIADIKDPSTVPVVIFKKPLLKLTFADLIRATKSFDRECEVSDGTGLVYAFSLPGVGDGDTKAAIKVLERERSTNLSDEAARKAFTAMGEVKHENLVPLLGYCIIGEAKLLIYEHMEGGSLEDALHEFPRGAPFASPLTFAPTSMEEWDHLESWAEDDNNQSCSDGDGNKPFLDWTCRYSVALGVARALAYLHNACQRHIVHGAVSSSCILLDSSMTQAKLANHGGAWGVPEQQVAGYVAPECKHSRHVGAFLHSSISCKCQDSIQVVATHSPKCDVYSMGVVLLELATGRRAVDIYGGSTQPTTLVAWVRRLMKGKRIEKAVDSKLLGNGSSSDLPKIIEMIRLGYLCTADSPSKRPSMQQVVGLLKDLG</sequence>
<evidence type="ECO:0000256" key="8">
    <source>
        <dbReference type="ARBA" id="ARBA00023136"/>
    </source>
</evidence>
<dbReference type="Gene3D" id="1.10.510.10">
    <property type="entry name" value="Transferase(Phosphotransferase) domain 1"/>
    <property type="match status" value="1"/>
</dbReference>
<dbReference type="FunFam" id="3.30.200.20:FF:000466">
    <property type="entry name" value="Putative LRR receptor-like serine/threonine-protein kinase"/>
    <property type="match status" value="1"/>
</dbReference>
<evidence type="ECO:0000256" key="10">
    <source>
        <dbReference type="SAM" id="Phobius"/>
    </source>
</evidence>
<dbReference type="AlphaFoldDB" id="A0A8T2SS64"/>
<gene>
    <name evidence="12" type="ORF">KP509_17G012200</name>
</gene>
<reference evidence="12" key="1">
    <citation type="submission" date="2021-08" db="EMBL/GenBank/DDBJ databases">
        <title>WGS assembly of Ceratopteris richardii.</title>
        <authorList>
            <person name="Marchant D.B."/>
            <person name="Chen G."/>
            <person name="Jenkins J."/>
            <person name="Shu S."/>
            <person name="Leebens-Mack J."/>
            <person name="Grimwood J."/>
            <person name="Schmutz J."/>
            <person name="Soltis P."/>
            <person name="Soltis D."/>
            <person name="Chen Z.-H."/>
        </authorList>
    </citation>
    <scope>NUCLEOTIDE SEQUENCE</scope>
    <source>
        <strain evidence="12">Whitten #5841</strain>
        <tissue evidence="12">Leaf</tissue>
    </source>
</reference>
<keyword evidence="2" id="KW-0433">Leucine-rich repeat</keyword>
<evidence type="ECO:0000256" key="2">
    <source>
        <dbReference type="ARBA" id="ARBA00022614"/>
    </source>
</evidence>
<keyword evidence="8 10" id="KW-0472">Membrane</keyword>
<dbReference type="InterPro" id="IPR000719">
    <property type="entry name" value="Prot_kinase_dom"/>
</dbReference>
<evidence type="ECO:0000256" key="3">
    <source>
        <dbReference type="ARBA" id="ARBA00022692"/>
    </source>
</evidence>
<protein>
    <recommendedName>
        <fullName evidence="11">Protein kinase domain-containing protein</fullName>
    </recommendedName>
</protein>
<dbReference type="InterPro" id="IPR032675">
    <property type="entry name" value="LRR_dom_sf"/>
</dbReference>
<organism evidence="12 13">
    <name type="scientific">Ceratopteris richardii</name>
    <name type="common">Triangle waterfern</name>
    <dbReference type="NCBI Taxonomy" id="49495"/>
    <lineage>
        <taxon>Eukaryota</taxon>
        <taxon>Viridiplantae</taxon>
        <taxon>Streptophyta</taxon>
        <taxon>Embryophyta</taxon>
        <taxon>Tracheophyta</taxon>
        <taxon>Polypodiopsida</taxon>
        <taxon>Polypodiidae</taxon>
        <taxon>Polypodiales</taxon>
        <taxon>Pteridineae</taxon>
        <taxon>Pteridaceae</taxon>
        <taxon>Parkerioideae</taxon>
        <taxon>Ceratopteris</taxon>
    </lineage>
</organism>
<dbReference type="InterPro" id="IPR001611">
    <property type="entry name" value="Leu-rich_rpt"/>
</dbReference>
<dbReference type="PROSITE" id="PS50011">
    <property type="entry name" value="PROTEIN_KINASE_DOM"/>
    <property type="match status" value="1"/>
</dbReference>
<dbReference type="InterPro" id="IPR011009">
    <property type="entry name" value="Kinase-like_dom_sf"/>
</dbReference>
<comment type="caution">
    <text evidence="12">The sequence shown here is derived from an EMBL/GenBank/DDBJ whole genome shotgun (WGS) entry which is preliminary data.</text>
</comment>
<proteinExistence type="predicted"/>
<dbReference type="SUPFAM" id="SSF52058">
    <property type="entry name" value="L domain-like"/>
    <property type="match status" value="1"/>
</dbReference>
<keyword evidence="13" id="KW-1185">Reference proteome</keyword>
<dbReference type="InterPro" id="IPR050647">
    <property type="entry name" value="Plant_LRR-RLKs"/>
</dbReference>